<feature type="compositionally biased region" description="Polar residues" evidence="1">
    <location>
        <begin position="381"/>
        <end position="392"/>
    </location>
</feature>
<evidence type="ECO:0000259" key="2">
    <source>
        <dbReference type="Pfam" id="PF02120"/>
    </source>
</evidence>
<sequence>MNPLLSLSFLSPGPVANGAESALNELDPAADNSHTDGGFSRLLHQSGDQQTAGRQSFAAFSFMTKSKQAASLEPTQAGRPEISLPPVIPPEAELAALDDTEAASLLGLLDQASQTRQQLATQANEHASGRGMVLADVKVGIKGEWFILPAYPEPAELDADNDQGSDVDSEAAAPDVNLTGQQRLKASKAASAAELTQLFTEQEPAGNGSRAITAATDANEGRAAAVEQAASATLISAAGRPEGGEKLAQPATGSEAAKAQQMSAQLQGSMPKQALATDNADTANLAAAVDNMLLARQSTDLPQQKVAGLQHPAEQATQQVAVAGSLRPATTIFDGVEARLAAKPGSDDLPASAQATLALLSDAAKAKQQQAGGSLTAAAQAKQTSPANTEQSEPAARIDAALSGITRSDVTLTAFNSSFSVPAQAQADVVAARLDAATIATAQQSAERAKTQGAAKTLTEQLKQVNLLEQHAAGQLKERINLMVRQNIQIAEIRLDPADLGQMQIRVNLQQEQASVQFIVQQQHAKELLEQQMPRLREMLQQQGIQLGEGQVQQQRQGESQGQAAGNGRHGQDGQPHADEQATAVQLEVKLSERLVDYYA</sequence>
<dbReference type="InterPro" id="IPR038610">
    <property type="entry name" value="FliK-like_C_sf"/>
</dbReference>
<feature type="compositionally biased region" description="Low complexity" evidence="1">
    <location>
        <begin position="548"/>
        <end position="566"/>
    </location>
</feature>
<evidence type="ECO:0000256" key="1">
    <source>
        <dbReference type="SAM" id="MobiDB-lite"/>
    </source>
</evidence>
<dbReference type="Pfam" id="PF02120">
    <property type="entry name" value="Flg_hook"/>
    <property type="match status" value="1"/>
</dbReference>
<feature type="region of interest" description="Disordered" evidence="1">
    <location>
        <begin position="27"/>
        <end position="50"/>
    </location>
</feature>
<feature type="compositionally biased region" description="Basic and acidic residues" evidence="1">
    <location>
        <begin position="570"/>
        <end position="580"/>
    </location>
</feature>
<feature type="domain" description="Flagellar hook-length control protein-like C-terminal" evidence="2">
    <location>
        <begin position="478"/>
        <end position="560"/>
    </location>
</feature>
<dbReference type="AlphaFoldDB" id="A0A0M2V9A8"/>
<dbReference type="Gene3D" id="3.30.750.140">
    <property type="match status" value="1"/>
</dbReference>
<dbReference type="CDD" id="cd17470">
    <property type="entry name" value="T3SS_Flik_C"/>
    <property type="match status" value="1"/>
</dbReference>
<dbReference type="InterPro" id="IPR021136">
    <property type="entry name" value="Flagellar_hook_control-like_C"/>
</dbReference>
<feature type="region of interest" description="Disordered" evidence="1">
    <location>
        <begin position="375"/>
        <end position="395"/>
    </location>
</feature>
<dbReference type="PANTHER" id="PTHR37533:SF2">
    <property type="entry name" value="FLAGELLAR HOOK-LENGTH CONTROL PROTEIN"/>
    <property type="match status" value="1"/>
</dbReference>
<comment type="caution">
    <text evidence="3">The sequence shown here is derived from an EMBL/GenBank/DDBJ whole genome shotgun (WGS) entry which is preliminary data.</text>
</comment>
<proteinExistence type="predicted"/>
<dbReference type="OrthoDB" id="1792985at2"/>
<dbReference type="PANTHER" id="PTHR37533">
    <property type="entry name" value="FLAGELLAR HOOK-LENGTH CONTROL PROTEIN"/>
    <property type="match status" value="1"/>
</dbReference>
<evidence type="ECO:0000313" key="4">
    <source>
        <dbReference type="Proteomes" id="UP000034228"/>
    </source>
</evidence>
<gene>
    <name evidence="3" type="ORF">WG68_03600</name>
</gene>
<keyword evidence="4" id="KW-1185">Reference proteome</keyword>
<reference evidence="3 4" key="1">
    <citation type="submission" date="2015-03" db="EMBL/GenBank/DDBJ databases">
        <title>Draft genome sequences of two protease-producing strains of Arsukibacterium isolated from two cold and alkaline environments.</title>
        <authorList>
            <person name="Lylloff J.E."/>
            <person name="Skov L.B."/>
            <person name="Jepsen M."/>
            <person name="Hallin P.F."/>
            <person name="Sorensen S.J."/>
            <person name="Stougaard P."/>
            <person name="Glaring M.A."/>
        </authorList>
    </citation>
    <scope>NUCLEOTIDE SEQUENCE [LARGE SCALE GENOMIC DNA]</scope>
    <source>
        <strain evidence="3 4">GCM72</strain>
    </source>
</reference>
<protein>
    <recommendedName>
        <fullName evidence="2">Flagellar hook-length control protein-like C-terminal domain-containing protein</fullName>
    </recommendedName>
</protein>
<accession>A0A0M2V9A8</accession>
<dbReference type="Proteomes" id="UP000034228">
    <property type="component" value="Unassembled WGS sequence"/>
</dbReference>
<dbReference type="EMBL" id="LAHO01000002">
    <property type="protein sequence ID" value="KKO47024.1"/>
    <property type="molecule type" value="Genomic_DNA"/>
</dbReference>
<name>A0A0M2V9A8_9GAMM</name>
<feature type="region of interest" description="Disordered" evidence="1">
    <location>
        <begin position="548"/>
        <end position="581"/>
    </location>
</feature>
<dbReference type="RefSeq" id="WP_046556270.1">
    <property type="nucleotide sequence ID" value="NZ_LAHO01000002.1"/>
</dbReference>
<dbReference type="PATRIC" id="fig|336831.14.peg.3880"/>
<organism evidence="3 4">
    <name type="scientific">Arsukibacterium ikkense</name>
    <dbReference type="NCBI Taxonomy" id="336831"/>
    <lineage>
        <taxon>Bacteria</taxon>
        <taxon>Pseudomonadati</taxon>
        <taxon>Pseudomonadota</taxon>
        <taxon>Gammaproteobacteria</taxon>
        <taxon>Chromatiales</taxon>
        <taxon>Chromatiaceae</taxon>
        <taxon>Arsukibacterium</taxon>
    </lineage>
</organism>
<evidence type="ECO:0000313" key="3">
    <source>
        <dbReference type="EMBL" id="KKO47024.1"/>
    </source>
</evidence>
<dbReference type="STRING" id="336831.WG68_03600"/>
<dbReference type="InterPro" id="IPR052563">
    <property type="entry name" value="FliK"/>
</dbReference>